<dbReference type="EMBL" id="PKUQ01000002">
    <property type="protein sequence ID" value="PLW78645.1"/>
    <property type="molecule type" value="Genomic_DNA"/>
</dbReference>
<keyword evidence="2" id="KW-1185">Reference proteome</keyword>
<dbReference type="Proteomes" id="UP000234881">
    <property type="component" value="Unassembled WGS sequence"/>
</dbReference>
<gene>
    <name evidence="1" type="ORF">C0081_03420</name>
</gene>
<accession>A0A2N5XW35</accession>
<proteinExistence type="predicted"/>
<evidence type="ECO:0000313" key="1">
    <source>
        <dbReference type="EMBL" id="PLW78645.1"/>
    </source>
</evidence>
<name>A0A2N5XW35_9HYPH</name>
<dbReference type="OrthoDB" id="9798237at2"/>
<sequence>MSTILGAIQGAFIEQAFGKLKSFKRVALRREKTQQKCRSIISLAAVFILNKSVHTAYGF</sequence>
<evidence type="ECO:0000313" key="2">
    <source>
        <dbReference type="Proteomes" id="UP000234881"/>
    </source>
</evidence>
<dbReference type="AlphaFoldDB" id="A0A2N5XW35"/>
<protein>
    <recommendedName>
        <fullName evidence="3">Transposase DDE domain-containing protein</fullName>
    </recommendedName>
</protein>
<organism evidence="1 2">
    <name type="scientific">Cohaesibacter celericrescens</name>
    <dbReference type="NCBI Taxonomy" id="2067669"/>
    <lineage>
        <taxon>Bacteria</taxon>
        <taxon>Pseudomonadati</taxon>
        <taxon>Pseudomonadota</taxon>
        <taxon>Alphaproteobacteria</taxon>
        <taxon>Hyphomicrobiales</taxon>
        <taxon>Cohaesibacteraceae</taxon>
    </lineage>
</organism>
<comment type="caution">
    <text evidence="1">The sequence shown here is derived from an EMBL/GenBank/DDBJ whole genome shotgun (WGS) entry which is preliminary data.</text>
</comment>
<evidence type="ECO:0008006" key="3">
    <source>
        <dbReference type="Google" id="ProtNLM"/>
    </source>
</evidence>
<reference evidence="1 2" key="1">
    <citation type="submission" date="2018-01" db="EMBL/GenBank/DDBJ databases">
        <title>The draft genome sequence of Cohaesibacter sp. H1304.</title>
        <authorList>
            <person name="Wang N.-N."/>
            <person name="Du Z.-J."/>
        </authorList>
    </citation>
    <scope>NUCLEOTIDE SEQUENCE [LARGE SCALE GENOMIC DNA]</scope>
    <source>
        <strain evidence="1 2">H1304</strain>
    </source>
</reference>